<dbReference type="RefSeq" id="WP_190931754.1">
    <property type="nucleotide sequence ID" value="NZ_JACXJA010000053.1"/>
</dbReference>
<protein>
    <recommendedName>
        <fullName evidence="5">Secreted protein</fullName>
    </recommendedName>
</protein>
<dbReference type="EMBL" id="JACXJA010000053">
    <property type="protein sequence ID" value="MBD2866134.1"/>
    <property type="molecule type" value="Genomic_DNA"/>
</dbReference>
<feature type="signal peptide" evidence="2">
    <location>
        <begin position="1"/>
        <end position="19"/>
    </location>
</feature>
<feature type="chain" id="PRO_5038953687" description="Secreted protein" evidence="2">
    <location>
        <begin position="20"/>
        <end position="291"/>
    </location>
</feature>
<evidence type="ECO:0000256" key="2">
    <source>
        <dbReference type="SAM" id="SignalP"/>
    </source>
</evidence>
<comment type="caution">
    <text evidence="3">The sequence shown here is derived from an EMBL/GenBank/DDBJ whole genome shotgun (WGS) entry which is preliminary data.</text>
</comment>
<dbReference type="PROSITE" id="PS51257">
    <property type="entry name" value="PROKAR_LIPOPROTEIN"/>
    <property type="match status" value="1"/>
</dbReference>
<feature type="region of interest" description="Disordered" evidence="1">
    <location>
        <begin position="27"/>
        <end position="59"/>
    </location>
</feature>
<dbReference type="Proteomes" id="UP000639396">
    <property type="component" value="Unassembled WGS sequence"/>
</dbReference>
<name>A0A927H439_9BACL</name>
<evidence type="ECO:0000313" key="3">
    <source>
        <dbReference type="EMBL" id="MBD2866134.1"/>
    </source>
</evidence>
<proteinExistence type="predicted"/>
<reference evidence="3" key="1">
    <citation type="submission" date="2020-09" db="EMBL/GenBank/DDBJ databases">
        <title>A novel bacterium of genus Paenibacillus, isolated from South China Sea.</title>
        <authorList>
            <person name="Huang H."/>
            <person name="Mo K."/>
            <person name="Hu Y."/>
        </authorList>
    </citation>
    <scope>NUCLEOTIDE SEQUENCE</scope>
    <source>
        <strain evidence="3">IB182363</strain>
    </source>
</reference>
<sequence>MKKRMMLMLTGALAVGLLAACGTPKEGADGHGGTHQGGAINALANDNGHGDHGGQDTGGHAADNYKATFTFASGTAKASENTKLNVQVTDTNGKAIHDFEWNHEKLMHIIIVNKDLSYFSHIHPEWDGKGTFTVETSFPKGGEYKVFADFVPKGGSGTTLSKWVKVEGETKPQEKVKADAELVKVVDGKEVTLTLSSAKAKDETTLTFTVKDEKTKEGIRNLEQYLGAVGHVVVLSEDAEQYLHVHPANEKASGPAAEFMTAFPNPGTYKIWGQFQHQGKVFTVPYVVEIQ</sequence>
<evidence type="ECO:0008006" key="5">
    <source>
        <dbReference type="Google" id="ProtNLM"/>
    </source>
</evidence>
<keyword evidence="4" id="KW-1185">Reference proteome</keyword>
<accession>A0A927H439</accession>
<organism evidence="3 4">
    <name type="scientific">Paenibacillus oceani</name>
    <dbReference type="NCBI Taxonomy" id="2772510"/>
    <lineage>
        <taxon>Bacteria</taxon>
        <taxon>Bacillati</taxon>
        <taxon>Bacillota</taxon>
        <taxon>Bacilli</taxon>
        <taxon>Bacillales</taxon>
        <taxon>Paenibacillaceae</taxon>
        <taxon>Paenibacillus</taxon>
    </lineage>
</organism>
<gene>
    <name evidence="3" type="ORF">IDH45_29590</name>
</gene>
<dbReference type="AlphaFoldDB" id="A0A927H439"/>
<evidence type="ECO:0000313" key="4">
    <source>
        <dbReference type="Proteomes" id="UP000639396"/>
    </source>
</evidence>
<evidence type="ECO:0000256" key="1">
    <source>
        <dbReference type="SAM" id="MobiDB-lite"/>
    </source>
</evidence>
<keyword evidence="2" id="KW-0732">Signal</keyword>